<dbReference type="InterPro" id="IPR011006">
    <property type="entry name" value="CheY-like_superfamily"/>
</dbReference>
<gene>
    <name evidence="5" type="ORF">A9C11_33630</name>
</gene>
<keyword evidence="5" id="KW-0614">Plasmid</keyword>
<evidence type="ECO:0000259" key="4">
    <source>
        <dbReference type="PROSITE" id="PS50110"/>
    </source>
</evidence>
<accession>A0A1A9KMH2</accession>
<dbReference type="SUPFAM" id="SSF52172">
    <property type="entry name" value="CheY-like"/>
    <property type="match status" value="1"/>
</dbReference>
<dbReference type="Pfam" id="PF00072">
    <property type="entry name" value="Response_reg"/>
    <property type="match status" value="1"/>
</dbReference>
<sequence>MRSCSMSNIRSVCIVDDSPGMRKMGAGFLQKADIEVHLAKDGYEALRVIREARPDACFIDIEMPNLDGLKLASILRASTQFKHLPIAMLSSASSPFDIQKGLLAGADLYLTKPFTGDKIAKALIDMEAIIDEQ</sequence>
<name>A0A1A9KMH2_9PSED</name>
<geneLocation type="plasmid" evidence="6">
    <name>prbl16</name>
</geneLocation>
<evidence type="ECO:0000256" key="1">
    <source>
        <dbReference type="ARBA" id="ARBA00022553"/>
    </source>
</evidence>
<dbReference type="InterPro" id="IPR001789">
    <property type="entry name" value="Sig_transdc_resp-reg_receiver"/>
</dbReference>
<feature type="domain" description="Response regulatory" evidence="4">
    <location>
        <begin position="11"/>
        <end position="127"/>
    </location>
</feature>
<dbReference type="PANTHER" id="PTHR44591:SF14">
    <property type="entry name" value="PROTEIN PILG"/>
    <property type="match status" value="1"/>
</dbReference>
<dbReference type="CDD" id="cd17546">
    <property type="entry name" value="REC_hyHK_CKI1_RcsC-like"/>
    <property type="match status" value="1"/>
</dbReference>
<keyword evidence="1 3" id="KW-0597">Phosphoprotein</keyword>
<proteinExistence type="predicted"/>
<dbReference type="PROSITE" id="PS50110">
    <property type="entry name" value="RESPONSE_REGULATORY"/>
    <property type="match status" value="1"/>
</dbReference>
<evidence type="ECO:0000313" key="6">
    <source>
        <dbReference type="Proteomes" id="UP000077748"/>
    </source>
</evidence>
<evidence type="ECO:0000256" key="2">
    <source>
        <dbReference type="ARBA" id="ARBA00023012"/>
    </source>
</evidence>
<dbReference type="PANTHER" id="PTHR44591">
    <property type="entry name" value="STRESS RESPONSE REGULATOR PROTEIN 1"/>
    <property type="match status" value="1"/>
</dbReference>
<dbReference type="InterPro" id="IPR050595">
    <property type="entry name" value="Bact_response_regulator"/>
</dbReference>
<dbReference type="Proteomes" id="UP000077748">
    <property type="component" value="Plasmid pRBL16"/>
</dbReference>
<evidence type="ECO:0000313" key="5">
    <source>
        <dbReference type="EMBL" id="ANI18996.1"/>
    </source>
</evidence>
<protein>
    <submittedName>
        <fullName evidence="5">Transcriptional regulator</fullName>
    </submittedName>
</protein>
<organism evidence="5 6">
    <name type="scientific">Pseudomonas citronellolis</name>
    <dbReference type="NCBI Taxonomy" id="53408"/>
    <lineage>
        <taxon>Bacteria</taxon>
        <taxon>Pseudomonadati</taxon>
        <taxon>Pseudomonadota</taxon>
        <taxon>Gammaproteobacteria</taxon>
        <taxon>Pseudomonadales</taxon>
        <taxon>Pseudomonadaceae</taxon>
        <taxon>Pseudomonas</taxon>
    </lineage>
</organism>
<feature type="modified residue" description="4-aspartylphosphate" evidence="3">
    <location>
        <position position="60"/>
    </location>
</feature>
<dbReference type="AlphaFoldDB" id="A0A1A9KMH2"/>
<dbReference type="SMART" id="SM00448">
    <property type="entry name" value="REC"/>
    <property type="match status" value="1"/>
</dbReference>
<dbReference type="EMBL" id="CP015879">
    <property type="protein sequence ID" value="ANI18996.1"/>
    <property type="molecule type" value="Genomic_DNA"/>
</dbReference>
<keyword evidence="2" id="KW-0902">Two-component regulatory system</keyword>
<evidence type="ECO:0000256" key="3">
    <source>
        <dbReference type="PROSITE-ProRule" id="PRU00169"/>
    </source>
</evidence>
<reference evidence="5 6" key="1">
    <citation type="submission" date="2016-05" db="EMBL/GenBank/DDBJ databases">
        <title>Genome Sequence of Pseudomonas citronellolis Strain SJTE-3, an Estrogens and Persistent Organic Pollutants degradation strain.</title>
        <authorList>
            <person name="Liang R."/>
        </authorList>
    </citation>
    <scope>NUCLEOTIDE SEQUENCE [LARGE SCALE GENOMIC DNA]</scope>
    <source>
        <strain evidence="5 6">SJTE-3</strain>
        <plasmid evidence="6">Plasmid prbl16</plasmid>
    </source>
</reference>
<dbReference type="Gene3D" id="3.40.50.2300">
    <property type="match status" value="1"/>
</dbReference>
<dbReference type="GO" id="GO:0000160">
    <property type="term" value="P:phosphorelay signal transduction system"/>
    <property type="evidence" value="ECO:0007669"/>
    <property type="project" value="UniProtKB-KW"/>
</dbReference>